<dbReference type="InterPro" id="IPR045128">
    <property type="entry name" value="PI31-like"/>
</dbReference>
<comment type="subcellular location">
    <subcellularLocation>
        <location evidence="2">Cytoplasm</location>
    </subcellularLocation>
    <subcellularLocation>
        <location evidence="1">Endoplasmic reticulum</location>
    </subcellularLocation>
</comment>
<feature type="domain" description="PI31 proteasome regulator C-terminal" evidence="13">
    <location>
        <begin position="198"/>
        <end position="257"/>
    </location>
</feature>
<dbReference type="Proteomes" id="UP001634394">
    <property type="component" value="Unassembled WGS sequence"/>
</dbReference>
<dbReference type="Pfam" id="PF11566">
    <property type="entry name" value="PI31_Prot_N"/>
    <property type="match status" value="1"/>
</dbReference>
<name>A0ABD3Y3F3_SINWO</name>
<feature type="domain" description="PI31 proteasome regulator N-terminal" evidence="14">
    <location>
        <begin position="14"/>
        <end position="148"/>
    </location>
</feature>
<evidence type="ECO:0000256" key="12">
    <source>
        <dbReference type="SAM" id="MobiDB-lite"/>
    </source>
</evidence>
<sequence length="277" mass="30301">MAAPGLELLFNSVKSKLHAPQDSIICALHWTLVANGLKCVGLGEESINECSPTEMLPDGWSDSPELYVIMYQSSKSGGIYIFKAITMDNDLLAYLWRSGEDRVENMNINIADYTSEDMSSYSCALKNVDELCGRFETEVIDQMKPALNLKMGSPSKGKSKKSPAKEKDLLKSLDDDPLLDPFSLRLRHSHAGWADPGDPFSVGRSDLDPLGQGGAGMFFDPLRSDRSRFNIDPSSGLPQRLPRCAIPPGARFDPFGPPGTGPDPDHEGPPGYDDTFM</sequence>
<evidence type="ECO:0000259" key="13">
    <source>
        <dbReference type="Pfam" id="PF08577"/>
    </source>
</evidence>
<proteinExistence type="inferred from homology"/>
<accession>A0ABD3Y3F3</accession>
<dbReference type="AlphaFoldDB" id="A0ABD3Y3F3"/>
<keyword evidence="5" id="KW-0488">Methylation</keyword>
<keyword evidence="7" id="KW-0597">Phosphoprotein</keyword>
<evidence type="ECO:0000256" key="1">
    <source>
        <dbReference type="ARBA" id="ARBA00004240"/>
    </source>
</evidence>
<evidence type="ECO:0000256" key="8">
    <source>
        <dbReference type="ARBA" id="ARBA00022824"/>
    </source>
</evidence>
<dbReference type="Gene3D" id="3.40.1000.30">
    <property type="match status" value="1"/>
</dbReference>
<dbReference type="InterPro" id="IPR021625">
    <property type="entry name" value="PI31_Prot_N"/>
</dbReference>
<gene>
    <name evidence="15" type="ORF">ACJMK2_004517</name>
</gene>
<protein>
    <recommendedName>
        <fullName evidence="4">Proteasome inhibitor PI31 subunit</fullName>
    </recommendedName>
</protein>
<keyword evidence="10" id="KW-0007">Acetylation</keyword>
<dbReference type="PANTHER" id="PTHR13266:SF1">
    <property type="entry name" value="PROTEASOME INHIBITOR PI31 SUBUNIT"/>
    <property type="match status" value="1"/>
</dbReference>
<keyword evidence="16" id="KW-1185">Reference proteome</keyword>
<feature type="region of interest" description="Disordered" evidence="12">
    <location>
        <begin position="229"/>
        <end position="277"/>
    </location>
</feature>
<evidence type="ECO:0000256" key="4">
    <source>
        <dbReference type="ARBA" id="ARBA00015575"/>
    </source>
</evidence>
<dbReference type="PANTHER" id="PTHR13266">
    <property type="entry name" value="PROTEASOME INHIBITOR"/>
    <property type="match status" value="1"/>
</dbReference>
<evidence type="ECO:0000256" key="5">
    <source>
        <dbReference type="ARBA" id="ARBA00022481"/>
    </source>
</evidence>
<feature type="region of interest" description="Disordered" evidence="12">
    <location>
        <begin position="146"/>
        <end position="165"/>
    </location>
</feature>
<evidence type="ECO:0000256" key="11">
    <source>
        <dbReference type="ARBA" id="ARBA00024805"/>
    </source>
</evidence>
<dbReference type="Pfam" id="PF08577">
    <property type="entry name" value="PI31_Prot_C"/>
    <property type="match status" value="1"/>
</dbReference>
<comment type="similarity">
    <text evidence="3">Belongs to the proteasome inhibitor PI31 family.</text>
</comment>
<evidence type="ECO:0000256" key="7">
    <source>
        <dbReference type="ARBA" id="ARBA00022553"/>
    </source>
</evidence>
<comment type="caution">
    <text evidence="15">The sequence shown here is derived from an EMBL/GenBank/DDBJ whole genome shotgun (WGS) entry which is preliminary data.</text>
</comment>
<dbReference type="InterPro" id="IPR013886">
    <property type="entry name" value="PI31_Prot_C"/>
</dbReference>
<keyword evidence="9" id="KW-0647">Proteasome</keyword>
<evidence type="ECO:0000256" key="3">
    <source>
        <dbReference type="ARBA" id="ARBA00006405"/>
    </source>
</evidence>
<reference evidence="15 16" key="1">
    <citation type="submission" date="2024-11" db="EMBL/GenBank/DDBJ databases">
        <title>Chromosome-level genome assembly of the freshwater bivalve Anodonta woodiana.</title>
        <authorList>
            <person name="Chen X."/>
        </authorList>
    </citation>
    <scope>NUCLEOTIDE SEQUENCE [LARGE SCALE GENOMIC DNA]</scope>
    <source>
        <strain evidence="15">MN2024</strain>
        <tissue evidence="15">Gills</tissue>
    </source>
</reference>
<evidence type="ECO:0000259" key="14">
    <source>
        <dbReference type="Pfam" id="PF11566"/>
    </source>
</evidence>
<dbReference type="GO" id="GO:0000502">
    <property type="term" value="C:proteasome complex"/>
    <property type="evidence" value="ECO:0007669"/>
    <property type="project" value="UniProtKB-KW"/>
</dbReference>
<comment type="function">
    <text evidence="11">Plays an important role in control of proteasome function. Inhibits the hydrolysis of protein and peptide substrates by the 20S proteasome. Also inhibits the activation of the proteasome by the proteasome regulatory proteins PA700 and PA28.</text>
</comment>
<dbReference type="EMBL" id="JBJQND010000001">
    <property type="protein sequence ID" value="KAL3892300.1"/>
    <property type="molecule type" value="Genomic_DNA"/>
</dbReference>
<evidence type="ECO:0000313" key="15">
    <source>
        <dbReference type="EMBL" id="KAL3892300.1"/>
    </source>
</evidence>
<evidence type="ECO:0000256" key="9">
    <source>
        <dbReference type="ARBA" id="ARBA00022942"/>
    </source>
</evidence>
<evidence type="ECO:0000256" key="2">
    <source>
        <dbReference type="ARBA" id="ARBA00004496"/>
    </source>
</evidence>
<evidence type="ECO:0000313" key="16">
    <source>
        <dbReference type="Proteomes" id="UP001634394"/>
    </source>
</evidence>
<keyword evidence="6" id="KW-0963">Cytoplasm</keyword>
<evidence type="ECO:0000256" key="6">
    <source>
        <dbReference type="ARBA" id="ARBA00022490"/>
    </source>
</evidence>
<organism evidence="15 16">
    <name type="scientific">Sinanodonta woodiana</name>
    <name type="common">Chinese pond mussel</name>
    <name type="synonym">Anodonta woodiana</name>
    <dbReference type="NCBI Taxonomy" id="1069815"/>
    <lineage>
        <taxon>Eukaryota</taxon>
        <taxon>Metazoa</taxon>
        <taxon>Spiralia</taxon>
        <taxon>Lophotrochozoa</taxon>
        <taxon>Mollusca</taxon>
        <taxon>Bivalvia</taxon>
        <taxon>Autobranchia</taxon>
        <taxon>Heteroconchia</taxon>
        <taxon>Palaeoheterodonta</taxon>
        <taxon>Unionida</taxon>
        <taxon>Unionoidea</taxon>
        <taxon>Unionidae</taxon>
        <taxon>Unioninae</taxon>
        <taxon>Sinanodonta</taxon>
    </lineage>
</organism>
<keyword evidence="8" id="KW-0256">Endoplasmic reticulum</keyword>
<dbReference type="GO" id="GO:0005783">
    <property type="term" value="C:endoplasmic reticulum"/>
    <property type="evidence" value="ECO:0007669"/>
    <property type="project" value="UniProtKB-SubCell"/>
</dbReference>
<evidence type="ECO:0000256" key="10">
    <source>
        <dbReference type="ARBA" id="ARBA00022990"/>
    </source>
</evidence>